<evidence type="ECO:0000313" key="9">
    <source>
        <dbReference type="Proteomes" id="UP000650833"/>
    </source>
</evidence>
<accession>A0A8H7RRI1</accession>
<dbReference type="EMBL" id="JAEPRC010000026">
    <property type="protein sequence ID" value="KAG2214453.1"/>
    <property type="molecule type" value="Genomic_DNA"/>
</dbReference>
<evidence type="ECO:0000256" key="2">
    <source>
        <dbReference type="ARBA" id="ARBA00008860"/>
    </source>
</evidence>
<dbReference type="PANTHER" id="PTHR31542:SF1">
    <property type="entry name" value="LARGE RIBOSOMAL SUBUNIT PROTEIN ML50"/>
    <property type="match status" value="1"/>
</dbReference>
<dbReference type="Gene3D" id="1.10.1200.10">
    <property type="entry name" value="ACP-like"/>
    <property type="match status" value="1"/>
</dbReference>
<dbReference type="Pfam" id="PF10501">
    <property type="entry name" value="Ribosomal_L50"/>
    <property type="match status" value="1"/>
</dbReference>
<evidence type="ECO:0000256" key="7">
    <source>
        <dbReference type="ARBA" id="ARBA00035398"/>
    </source>
</evidence>
<proteinExistence type="inferred from homology"/>
<organism evidence="8 9">
    <name type="scientific">Mucor plumbeus</name>
    <dbReference type="NCBI Taxonomy" id="97098"/>
    <lineage>
        <taxon>Eukaryota</taxon>
        <taxon>Fungi</taxon>
        <taxon>Fungi incertae sedis</taxon>
        <taxon>Mucoromycota</taxon>
        <taxon>Mucoromycotina</taxon>
        <taxon>Mucoromycetes</taxon>
        <taxon>Mucorales</taxon>
        <taxon>Mucorineae</taxon>
        <taxon>Mucoraceae</taxon>
        <taxon>Mucor</taxon>
    </lineage>
</organism>
<dbReference type="InterPro" id="IPR018305">
    <property type="entry name" value="Ribosomal_m50"/>
</dbReference>
<comment type="similarity">
    <text evidence="2">Belongs to the mitochondrion-specific ribosomal protein mL50 family.</text>
</comment>
<evidence type="ECO:0000256" key="6">
    <source>
        <dbReference type="ARBA" id="ARBA00035183"/>
    </source>
</evidence>
<evidence type="ECO:0000256" key="4">
    <source>
        <dbReference type="ARBA" id="ARBA00023128"/>
    </source>
</evidence>
<dbReference type="Proteomes" id="UP000650833">
    <property type="component" value="Unassembled WGS sequence"/>
</dbReference>
<keyword evidence="5" id="KW-0687">Ribonucleoprotein</keyword>
<keyword evidence="3" id="KW-0689">Ribosomal protein</keyword>
<evidence type="ECO:0000256" key="1">
    <source>
        <dbReference type="ARBA" id="ARBA00004173"/>
    </source>
</evidence>
<reference evidence="8" key="1">
    <citation type="submission" date="2020-12" db="EMBL/GenBank/DDBJ databases">
        <title>Metabolic potential, ecology and presence of endohyphal bacteria is reflected in genomic diversity of Mucoromycotina.</title>
        <authorList>
            <person name="Muszewska A."/>
            <person name="Okrasinska A."/>
            <person name="Steczkiewicz K."/>
            <person name="Drgas O."/>
            <person name="Orlowska M."/>
            <person name="Perlinska-Lenart U."/>
            <person name="Aleksandrzak-Piekarczyk T."/>
            <person name="Szatraj K."/>
            <person name="Zielenkiewicz U."/>
            <person name="Pilsyk S."/>
            <person name="Malc E."/>
            <person name="Mieczkowski P."/>
            <person name="Kruszewska J.S."/>
            <person name="Biernat P."/>
            <person name="Pawlowska J."/>
        </authorList>
    </citation>
    <scope>NUCLEOTIDE SEQUENCE</scope>
    <source>
        <strain evidence="8">CBS 226.32</strain>
    </source>
</reference>
<dbReference type="OrthoDB" id="6220758at2759"/>
<evidence type="ECO:0000313" key="8">
    <source>
        <dbReference type="EMBL" id="KAG2214453.1"/>
    </source>
</evidence>
<comment type="caution">
    <text evidence="8">The sequence shown here is derived from an EMBL/GenBank/DDBJ whole genome shotgun (WGS) entry which is preliminary data.</text>
</comment>
<gene>
    <name evidence="8" type="ORF">INT46_007378</name>
</gene>
<name>A0A8H7RRI1_9FUNG</name>
<comment type="subcellular location">
    <subcellularLocation>
        <location evidence="1">Mitochondrion</location>
    </subcellularLocation>
</comment>
<dbReference type="GO" id="GO:0005762">
    <property type="term" value="C:mitochondrial large ribosomal subunit"/>
    <property type="evidence" value="ECO:0007669"/>
    <property type="project" value="TreeGrafter"/>
</dbReference>
<dbReference type="AlphaFoldDB" id="A0A8H7RRI1"/>
<protein>
    <recommendedName>
        <fullName evidence="6">Large ribosomal subunit protein mL50</fullName>
    </recommendedName>
    <alternativeName>
        <fullName evidence="7">39S ribosomal protein L50, mitochondrial</fullName>
    </alternativeName>
</protein>
<dbReference type="PANTHER" id="PTHR31542">
    <property type="entry name" value="39A RIBOSOMAL PROTEIN L50, MITOCHONDRIAL"/>
    <property type="match status" value="1"/>
</dbReference>
<evidence type="ECO:0000256" key="5">
    <source>
        <dbReference type="ARBA" id="ARBA00023274"/>
    </source>
</evidence>
<keyword evidence="4" id="KW-0496">Mitochondrion</keyword>
<evidence type="ECO:0000256" key="3">
    <source>
        <dbReference type="ARBA" id="ARBA00022980"/>
    </source>
</evidence>
<keyword evidence="9" id="KW-1185">Reference proteome</keyword>
<sequence length="183" mass="20855">MFACQRIAASAISKRQFHTIPAMLAESEGLFGKLNPWAKKEQPQQQVTPAQHTSEEAKVTFNVKYEDEDDIVSWKRTDILTDAAELESTVKSVILQHVQGANETNWKDLPVSDINTKFQILKESIKQTGKEVPNYELDGFETTRDVLDFFKSEKTLAEKVTVLDYFEENRESLPSNLTFAPKQ</sequence>
<dbReference type="InterPro" id="IPR036736">
    <property type="entry name" value="ACP-like_sf"/>
</dbReference>